<dbReference type="Pfam" id="PF03445">
    <property type="entry name" value="DUF294"/>
    <property type="match status" value="1"/>
</dbReference>
<feature type="domain" description="Cyclic nucleotide-binding" evidence="3">
    <location>
        <begin position="18"/>
        <end position="138"/>
    </location>
</feature>
<name>A0A1T5ERY4_9FLAO</name>
<dbReference type="InterPro" id="IPR018821">
    <property type="entry name" value="DUF294_put_nucleoTrafse_sb-bd"/>
</dbReference>
<dbReference type="InterPro" id="IPR018490">
    <property type="entry name" value="cNMP-bd_dom_sf"/>
</dbReference>
<dbReference type="PANTHER" id="PTHR43080:SF2">
    <property type="entry name" value="CBS DOMAIN-CONTAINING PROTEIN"/>
    <property type="match status" value="1"/>
</dbReference>
<feature type="domain" description="CBS" evidence="4">
    <location>
        <begin position="176"/>
        <end position="232"/>
    </location>
</feature>
<accession>A0A1T5ERY4</accession>
<evidence type="ECO:0000313" key="5">
    <source>
        <dbReference type="EMBL" id="SKB86569.1"/>
    </source>
</evidence>
<dbReference type="SMART" id="SM00116">
    <property type="entry name" value="CBS"/>
    <property type="match status" value="2"/>
</dbReference>
<feature type="domain" description="CBS" evidence="4">
    <location>
        <begin position="240"/>
        <end position="299"/>
    </location>
</feature>
<dbReference type="InterPro" id="IPR051257">
    <property type="entry name" value="Diverse_CBS-Domain"/>
</dbReference>
<dbReference type="Proteomes" id="UP000190230">
    <property type="component" value="Unassembled WGS sequence"/>
</dbReference>
<gene>
    <name evidence="5" type="ORF">SAMN05660776_0160</name>
</gene>
<dbReference type="PANTHER" id="PTHR43080">
    <property type="entry name" value="CBS DOMAIN-CONTAINING PROTEIN CBSX3, MITOCHONDRIAL"/>
    <property type="match status" value="1"/>
</dbReference>
<evidence type="ECO:0000256" key="2">
    <source>
        <dbReference type="PROSITE-ProRule" id="PRU00703"/>
    </source>
</evidence>
<dbReference type="CDD" id="cd00038">
    <property type="entry name" value="CAP_ED"/>
    <property type="match status" value="1"/>
</dbReference>
<reference evidence="6" key="1">
    <citation type="submission" date="2017-02" db="EMBL/GenBank/DDBJ databases">
        <authorList>
            <person name="Varghese N."/>
            <person name="Submissions S."/>
        </authorList>
    </citation>
    <scope>NUCLEOTIDE SEQUENCE [LARGE SCALE GENOMIC DNA]</scope>
    <source>
        <strain evidence="6">DSM 23405</strain>
    </source>
</reference>
<dbReference type="CDD" id="cd04587">
    <property type="entry name" value="CBS_pair_CAP-ED_NT_Pol-beta-like_DUF294_assoc"/>
    <property type="match status" value="1"/>
</dbReference>
<evidence type="ECO:0000256" key="1">
    <source>
        <dbReference type="ARBA" id="ARBA00023122"/>
    </source>
</evidence>
<evidence type="ECO:0000259" key="3">
    <source>
        <dbReference type="PROSITE" id="PS50042"/>
    </source>
</evidence>
<dbReference type="GO" id="GO:0008773">
    <property type="term" value="F:[protein-PII] uridylyltransferase activity"/>
    <property type="evidence" value="ECO:0007669"/>
    <property type="project" value="InterPro"/>
</dbReference>
<dbReference type="Gene3D" id="2.60.120.10">
    <property type="entry name" value="Jelly Rolls"/>
    <property type="match status" value="1"/>
</dbReference>
<evidence type="ECO:0000259" key="4">
    <source>
        <dbReference type="PROSITE" id="PS51371"/>
    </source>
</evidence>
<dbReference type="RefSeq" id="WP_079722145.1">
    <property type="nucleotide sequence ID" value="NZ_FUYY01000015.1"/>
</dbReference>
<sequence>MKNTIASRIADFLKNYPPFNLLQKEDLLTISKQVKVKYLEKGKTLFAEGDTGHKRFYVVNKGAVSLERINNGQRETIDKCDEGDIFGLRPLFAKENYLINAIADEETVVYAIPIKKFKPLSENNKEVGNFLIQSFASNTRNPYAEAHKGKLISDKEPEENQYQPNNNLFELQPAPVTRKVVMTSPETTIKTAAQLMSKKKVGSVLIVENNIPKGIVTDEDYRNMVATGVFAIETPISKIMSSPVICYPRGITIAQAQLTMMKHHINHVCITEDGTPNTKVVGVVSEHDIMVSEGHNPSVLMKAIQRSSSTNELKKIRHKITLLLRGFLASNIPLNHISKIIFELNDATIKRIIERCIKKLPSPPPCDFTWIALGSQARKEQLLQTDQDNALIFEDVPEEKLEKTRAYFLELSRKVNKRLNIIGYEYCPAEMMAKNPKYCLSLKEWKQQFTNWIIEPGSDEILLCSIFFDFDISYGNIKLSNELANHIFSLTKDNKKLYAVMGATTLRNPSPLGFFRQFLVEQNGEDKDFFDIKKRGITPITDAARLLILYHQVKNISNTAERFEKLAQLEPNNKELFLACAYASKVLQKFRTKHGLENRNSGRFIDLENLSKEEKIKLKRCFKSIRQVQELIKFRFEVTPYI</sequence>
<dbReference type="InterPro" id="IPR014710">
    <property type="entry name" value="RmlC-like_jellyroll"/>
</dbReference>
<dbReference type="Pfam" id="PF00027">
    <property type="entry name" value="cNMP_binding"/>
    <property type="match status" value="1"/>
</dbReference>
<dbReference type="InterPro" id="IPR046342">
    <property type="entry name" value="CBS_dom_sf"/>
</dbReference>
<dbReference type="InterPro" id="IPR005105">
    <property type="entry name" value="GlnD_Uridyltrans_N"/>
</dbReference>
<organism evidence="5 6">
    <name type="scientific">Salegentibacter holothuriorum</name>
    <dbReference type="NCBI Taxonomy" id="241145"/>
    <lineage>
        <taxon>Bacteria</taxon>
        <taxon>Pseudomonadati</taxon>
        <taxon>Bacteroidota</taxon>
        <taxon>Flavobacteriia</taxon>
        <taxon>Flavobacteriales</taxon>
        <taxon>Flavobacteriaceae</taxon>
        <taxon>Salegentibacter</taxon>
    </lineage>
</organism>
<keyword evidence="6" id="KW-1185">Reference proteome</keyword>
<dbReference type="SUPFAM" id="SSF54631">
    <property type="entry name" value="CBS-domain pair"/>
    <property type="match status" value="1"/>
</dbReference>
<dbReference type="OrthoDB" id="9810963at2"/>
<dbReference type="EMBL" id="FUYY01000015">
    <property type="protein sequence ID" value="SKB86569.1"/>
    <property type="molecule type" value="Genomic_DNA"/>
</dbReference>
<dbReference type="InterPro" id="IPR000595">
    <property type="entry name" value="cNMP-bd_dom"/>
</dbReference>
<protein>
    <submittedName>
        <fullName evidence="5">CBS domain-containing protein</fullName>
    </submittedName>
</protein>
<keyword evidence="1 2" id="KW-0129">CBS domain</keyword>
<dbReference type="Gene3D" id="3.10.580.10">
    <property type="entry name" value="CBS-domain"/>
    <property type="match status" value="1"/>
</dbReference>
<dbReference type="PROSITE" id="PS50042">
    <property type="entry name" value="CNMP_BINDING_3"/>
    <property type="match status" value="1"/>
</dbReference>
<dbReference type="SUPFAM" id="SSF51206">
    <property type="entry name" value="cAMP-binding domain-like"/>
    <property type="match status" value="1"/>
</dbReference>
<dbReference type="SMART" id="SM00100">
    <property type="entry name" value="cNMP"/>
    <property type="match status" value="1"/>
</dbReference>
<dbReference type="STRING" id="241145.SAMN05660776_0160"/>
<dbReference type="CDD" id="cd05401">
    <property type="entry name" value="NT_GlnE_GlnD_like"/>
    <property type="match status" value="1"/>
</dbReference>
<dbReference type="AlphaFoldDB" id="A0A1T5ERY4"/>
<dbReference type="Pfam" id="PF10335">
    <property type="entry name" value="DUF294_C"/>
    <property type="match status" value="1"/>
</dbReference>
<evidence type="ECO:0000313" key="6">
    <source>
        <dbReference type="Proteomes" id="UP000190230"/>
    </source>
</evidence>
<proteinExistence type="predicted"/>
<dbReference type="Pfam" id="PF00571">
    <property type="entry name" value="CBS"/>
    <property type="match status" value="2"/>
</dbReference>
<dbReference type="InterPro" id="IPR000644">
    <property type="entry name" value="CBS_dom"/>
</dbReference>
<dbReference type="PROSITE" id="PS51371">
    <property type="entry name" value="CBS"/>
    <property type="match status" value="2"/>
</dbReference>